<protein>
    <submittedName>
        <fullName evidence="1">Uncharacterized protein</fullName>
    </submittedName>
</protein>
<proteinExistence type="predicted"/>
<organism evidence="1 2">
    <name type="scientific">Engystomops pustulosus</name>
    <name type="common">Tungara frog</name>
    <name type="synonym">Physalaemus pustulosus</name>
    <dbReference type="NCBI Taxonomy" id="76066"/>
    <lineage>
        <taxon>Eukaryota</taxon>
        <taxon>Metazoa</taxon>
        <taxon>Chordata</taxon>
        <taxon>Craniata</taxon>
        <taxon>Vertebrata</taxon>
        <taxon>Euteleostomi</taxon>
        <taxon>Amphibia</taxon>
        <taxon>Batrachia</taxon>
        <taxon>Anura</taxon>
        <taxon>Neobatrachia</taxon>
        <taxon>Hyloidea</taxon>
        <taxon>Leptodactylidae</taxon>
        <taxon>Leiuperinae</taxon>
        <taxon>Engystomops</taxon>
    </lineage>
</organism>
<dbReference type="AlphaFoldDB" id="A0AAV6ZG16"/>
<reference evidence="1" key="1">
    <citation type="thesis" date="2020" institute="ProQuest LLC" country="789 East Eisenhower Parkway, Ann Arbor, MI, USA">
        <title>Comparative Genomics and Chromosome Evolution.</title>
        <authorList>
            <person name="Mudd A.B."/>
        </authorList>
    </citation>
    <scope>NUCLEOTIDE SEQUENCE</scope>
    <source>
        <strain evidence="1">237g6f4</strain>
        <tissue evidence="1">Blood</tissue>
    </source>
</reference>
<dbReference type="Proteomes" id="UP000824782">
    <property type="component" value="Unassembled WGS sequence"/>
</dbReference>
<keyword evidence="2" id="KW-1185">Reference proteome</keyword>
<comment type="caution">
    <text evidence="1">The sequence shown here is derived from an EMBL/GenBank/DDBJ whole genome shotgun (WGS) entry which is preliminary data.</text>
</comment>
<name>A0AAV6ZG16_ENGPU</name>
<dbReference type="EMBL" id="WNYA01001153">
    <property type="protein sequence ID" value="KAG8546285.1"/>
    <property type="molecule type" value="Genomic_DNA"/>
</dbReference>
<feature type="non-terminal residue" evidence="1">
    <location>
        <position position="1"/>
    </location>
</feature>
<evidence type="ECO:0000313" key="2">
    <source>
        <dbReference type="Proteomes" id="UP000824782"/>
    </source>
</evidence>
<evidence type="ECO:0000313" key="1">
    <source>
        <dbReference type="EMBL" id="KAG8546285.1"/>
    </source>
</evidence>
<gene>
    <name evidence="1" type="ORF">GDO81_019315</name>
</gene>
<accession>A0AAV6ZG16</accession>
<sequence>TRINQSDVRGGVTSRKQSLSCYGFPLQQKGRRDVTSPLRKLWCILGKKHGGLHEKLVTCAAHGDVGGDAAVLGGRPPTVWGCTNIIYW</sequence>